<dbReference type="EMBL" id="CACVAV010000248">
    <property type="protein sequence ID" value="CAA6815303.1"/>
    <property type="molecule type" value="Genomic_DNA"/>
</dbReference>
<keyword evidence="1" id="KW-0472">Membrane</keyword>
<dbReference type="InterPro" id="IPR018764">
    <property type="entry name" value="RskA_C"/>
</dbReference>
<keyword evidence="1" id="KW-1133">Transmembrane helix</keyword>
<evidence type="ECO:0000313" key="3">
    <source>
        <dbReference type="EMBL" id="CAA6815303.1"/>
    </source>
</evidence>
<evidence type="ECO:0000259" key="2">
    <source>
        <dbReference type="Pfam" id="PF10099"/>
    </source>
</evidence>
<reference evidence="3" key="1">
    <citation type="submission" date="2020-01" db="EMBL/GenBank/DDBJ databases">
        <authorList>
            <person name="Meier V. D."/>
            <person name="Meier V D."/>
        </authorList>
    </citation>
    <scope>NUCLEOTIDE SEQUENCE</scope>
    <source>
        <strain evidence="3">HLG_WM_MAG_08</strain>
    </source>
</reference>
<gene>
    <name evidence="3" type="ORF">HELGO_WM45009</name>
</gene>
<feature type="domain" description="Anti-sigma K factor RskA C-terminal" evidence="2">
    <location>
        <begin position="105"/>
        <end position="232"/>
    </location>
</feature>
<dbReference type="GO" id="GO:0005886">
    <property type="term" value="C:plasma membrane"/>
    <property type="evidence" value="ECO:0007669"/>
    <property type="project" value="InterPro"/>
</dbReference>
<organism evidence="3">
    <name type="scientific">uncultured Thiotrichaceae bacterium</name>
    <dbReference type="NCBI Taxonomy" id="298394"/>
    <lineage>
        <taxon>Bacteria</taxon>
        <taxon>Pseudomonadati</taxon>
        <taxon>Pseudomonadota</taxon>
        <taxon>Gammaproteobacteria</taxon>
        <taxon>Thiotrichales</taxon>
        <taxon>Thiotrichaceae</taxon>
        <taxon>environmental samples</taxon>
    </lineage>
</organism>
<sequence length="244" mass="26898">MKRYQNPDVFEPLAMAYALGTLQGRARERFKTLMSRHFYLRVVAEAYEQQFSGLVGLLPPEEPSPEVWRRLEAELGLASAVKKQKQSGQPTKTTSSWLDWFHWPAMAVASILAAVITAVMLNSSPTTNAYFAEMRSPSLQGVALAAVSKEDMQITVALTDKITLAEGMAATLWCYSKNPDEKPIRMGALEKLGNNQLSLGLSNWQGLAHINKLAISLEPEGQTDATEPSGEVMFSGELMRGSEF</sequence>
<keyword evidence="1" id="KW-0812">Transmembrane</keyword>
<proteinExistence type="predicted"/>
<name>A0A6S6T7Q6_9GAMM</name>
<dbReference type="Pfam" id="PF10099">
    <property type="entry name" value="RskA_C"/>
    <property type="match status" value="1"/>
</dbReference>
<evidence type="ECO:0000256" key="1">
    <source>
        <dbReference type="SAM" id="Phobius"/>
    </source>
</evidence>
<accession>A0A6S6T7Q6</accession>
<feature type="transmembrane region" description="Helical" evidence="1">
    <location>
        <begin position="100"/>
        <end position="121"/>
    </location>
</feature>
<protein>
    <submittedName>
        <fullName evidence="3">Anti-sigma-K factor RskA</fullName>
    </submittedName>
</protein>
<dbReference type="AlphaFoldDB" id="A0A6S6T7Q6"/>